<evidence type="ECO:0000313" key="1">
    <source>
        <dbReference type="EMBL" id="AGZ44816.1"/>
    </source>
</evidence>
<dbReference type="InterPro" id="IPR014719">
    <property type="entry name" value="Ribosomal_bL12_C/ClpS-like"/>
</dbReference>
<dbReference type="Proteomes" id="UP000017746">
    <property type="component" value="Chromosome"/>
</dbReference>
<reference evidence="1 2" key="1">
    <citation type="journal article" date="2014" name="J. Biotechnol.">
        <title>Complete genome sequence of the actinobacterium Actinoplanes friuliensis HAG 010964, producer of the lipopeptide antibiotic friulimycin.</title>
        <authorList>
            <person name="Ruckert C."/>
            <person name="Szczepanowski R."/>
            <person name="Albersmeier A."/>
            <person name="Goesmann A."/>
            <person name="Fischer N."/>
            <person name="Steinkamper A."/>
            <person name="Puhler A."/>
            <person name="Biener R."/>
            <person name="Schwartz D."/>
            <person name="Kalinowski J."/>
        </authorList>
    </citation>
    <scope>NUCLEOTIDE SEQUENCE [LARGE SCALE GENOMIC DNA]</scope>
    <source>
        <strain evidence="1 2">DSM 7358</strain>
    </source>
</reference>
<dbReference type="PATRIC" id="fig|1246995.3.peg.6636"/>
<organism evidence="1 2">
    <name type="scientific">Actinoplanes friuliensis DSM 7358</name>
    <dbReference type="NCBI Taxonomy" id="1246995"/>
    <lineage>
        <taxon>Bacteria</taxon>
        <taxon>Bacillati</taxon>
        <taxon>Actinomycetota</taxon>
        <taxon>Actinomycetes</taxon>
        <taxon>Micromonosporales</taxon>
        <taxon>Micromonosporaceae</taxon>
        <taxon>Actinoplanes</taxon>
    </lineage>
</organism>
<name>U5WA55_9ACTN</name>
<protein>
    <submittedName>
        <fullName evidence="1">Uncharacterized protein</fullName>
    </submittedName>
</protein>
<dbReference type="STRING" id="1246995.AFR_32790"/>
<dbReference type="Gene3D" id="3.30.1390.10">
    <property type="match status" value="1"/>
</dbReference>
<dbReference type="AlphaFoldDB" id="U5WA55"/>
<sequence>MDILVTVALAVLLVGLFLLALASSSNSRREQLRTANRLTAIEHKLDSIIAHHGITVREREFPDVVRLVQEDKRIEAIRVFRTETGSSLLEAKNAVDAIAARYGR</sequence>
<accession>U5WA55</accession>
<proteinExistence type="predicted"/>
<dbReference type="HOGENOM" id="CLU_167427_0_0_11"/>
<dbReference type="OrthoDB" id="3298842at2"/>
<evidence type="ECO:0000313" key="2">
    <source>
        <dbReference type="Proteomes" id="UP000017746"/>
    </source>
</evidence>
<keyword evidence="2" id="KW-1185">Reference proteome</keyword>
<dbReference type="EMBL" id="CP006272">
    <property type="protein sequence ID" value="AGZ44816.1"/>
    <property type="molecule type" value="Genomic_DNA"/>
</dbReference>
<dbReference type="RefSeq" id="WP_023561154.1">
    <property type="nucleotide sequence ID" value="NC_022657.1"/>
</dbReference>
<dbReference type="KEGG" id="afs:AFR_32790"/>
<gene>
    <name evidence="1" type="ORF">AFR_32790</name>
</gene>